<sequence>MPTNTPTTQPGWERLIFSGMDHQGDFRRAALGSGIPGDEINRFSQHLRLTIGLSAGAGSPVGQFGGLPRLPVGMKWPSAGDIPLPLLLSVDCGALPRVDGFDLPADGTLLFFVNQEMDQEDGSGRYARVVYVPDGTDTAVAEAPSSACVREQLDVGAVLGAELPLWLQEGDEDEDWHEFWEDLDWEDMSPFQQKLFRYMEHDLPHLNELRALAHDLWPSGAAGVVIGGYADDEVINSIAEQTLAGREKAGKIPAIPIAQWPSRLEEEKHRLTSEWMSLAREARVYEEYCTSFVIRHDDLAAARVDKALAVTRFEAP</sequence>
<dbReference type="Pfam" id="PF09234">
    <property type="entry name" value="DUF1963"/>
    <property type="match status" value="1"/>
</dbReference>
<evidence type="ECO:0008006" key="3">
    <source>
        <dbReference type="Google" id="ProtNLM"/>
    </source>
</evidence>
<dbReference type="InterPro" id="IPR015315">
    <property type="entry name" value="DUF1963"/>
</dbReference>
<reference evidence="1" key="2">
    <citation type="submission" date="2020-09" db="EMBL/GenBank/DDBJ databases">
        <authorList>
            <person name="Sun Q."/>
            <person name="Ohkuma M."/>
        </authorList>
    </citation>
    <scope>NUCLEOTIDE SEQUENCE</scope>
    <source>
        <strain evidence="1">JCM 4403</strain>
    </source>
</reference>
<proteinExistence type="predicted"/>
<name>A0A918C900_9ACTN</name>
<protein>
    <recommendedName>
        <fullName evidence="3">DUF1963 domain-containing protein</fullName>
    </recommendedName>
</protein>
<comment type="caution">
    <text evidence="1">The sequence shown here is derived from an EMBL/GenBank/DDBJ whole genome shotgun (WGS) entry which is preliminary data.</text>
</comment>
<dbReference type="EMBL" id="BMTU01000028">
    <property type="protein sequence ID" value="GGR10840.1"/>
    <property type="molecule type" value="Genomic_DNA"/>
</dbReference>
<accession>A0A918C900</accession>
<dbReference type="AlphaFoldDB" id="A0A918C900"/>
<evidence type="ECO:0000313" key="2">
    <source>
        <dbReference type="Proteomes" id="UP000656732"/>
    </source>
</evidence>
<dbReference type="Gene3D" id="2.30.320.10">
    <property type="entry name" value="YwqG-like"/>
    <property type="match status" value="1"/>
</dbReference>
<reference evidence="1" key="1">
    <citation type="journal article" date="2014" name="Int. J. Syst. Evol. Microbiol.">
        <title>Complete genome sequence of Corynebacterium casei LMG S-19264T (=DSM 44701T), isolated from a smear-ripened cheese.</title>
        <authorList>
            <consortium name="US DOE Joint Genome Institute (JGI-PGF)"/>
            <person name="Walter F."/>
            <person name="Albersmeier A."/>
            <person name="Kalinowski J."/>
            <person name="Ruckert C."/>
        </authorList>
    </citation>
    <scope>NUCLEOTIDE SEQUENCE</scope>
    <source>
        <strain evidence="1">JCM 4403</strain>
    </source>
</reference>
<gene>
    <name evidence="1" type="ORF">GCM10010280_67970</name>
</gene>
<organism evidence="1 2">
    <name type="scientific">Streptomyces pilosus</name>
    <dbReference type="NCBI Taxonomy" id="28893"/>
    <lineage>
        <taxon>Bacteria</taxon>
        <taxon>Bacillati</taxon>
        <taxon>Actinomycetota</taxon>
        <taxon>Actinomycetes</taxon>
        <taxon>Kitasatosporales</taxon>
        <taxon>Streptomycetaceae</taxon>
        <taxon>Streptomyces</taxon>
    </lineage>
</organism>
<dbReference type="RefSeq" id="WP_229847085.1">
    <property type="nucleotide sequence ID" value="NZ_BMTU01000028.1"/>
</dbReference>
<dbReference type="Proteomes" id="UP000656732">
    <property type="component" value="Unassembled WGS sequence"/>
</dbReference>
<dbReference type="SUPFAM" id="SSF103032">
    <property type="entry name" value="Hypothetical protein YwqG"/>
    <property type="match status" value="1"/>
</dbReference>
<dbReference type="InterPro" id="IPR035948">
    <property type="entry name" value="YwqG-like_sf"/>
</dbReference>
<keyword evidence="2" id="KW-1185">Reference proteome</keyword>
<evidence type="ECO:0000313" key="1">
    <source>
        <dbReference type="EMBL" id="GGR10840.1"/>
    </source>
</evidence>